<proteinExistence type="predicted"/>
<dbReference type="Gene3D" id="3.40.50.2300">
    <property type="match status" value="1"/>
</dbReference>
<dbReference type="Pfam" id="PF00512">
    <property type="entry name" value="HisKA"/>
    <property type="match status" value="1"/>
</dbReference>
<feature type="domain" description="Histidine kinase" evidence="6">
    <location>
        <begin position="378"/>
        <end position="606"/>
    </location>
</feature>
<dbReference type="CDD" id="cd17546">
    <property type="entry name" value="REC_hyHK_CKI1_RcsC-like"/>
    <property type="match status" value="1"/>
</dbReference>
<dbReference type="OrthoDB" id="1931120at2"/>
<evidence type="ECO:0000256" key="1">
    <source>
        <dbReference type="ARBA" id="ARBA00000085"/>
    </source>
</evidence>
<dbReference type="Gene3D" id="3.30.450.20">
    <property type="entry name" value="PAS domain"/>
    <property type="match status" value="1"/>
</dbReference>
<dbReference type="CDD" id="cd00082">
    <property type="entry name" value="HisKA"/>
    <property type="match status" value="1"/>
</dbReference>
<dbReference type="Pfam" id="PF00072">
    <property type="entry name" value="Response_reg"/>
    <property type="match status" value="1"/>
</dbReference>
<dbReference type="Pfam" id="PF02518">
    <property type="entry name" value="HATPase_c"/>
    <property type="match status" value="1"/>
</dbReference>
<dbReference type="EMBL" id="BDFD01000001">
    <property type="protein sequence ID" value="GAV19219.1"/>
    <property type="molecule type" value="Genomic_DNA"/>
</dbReference>
<dbReference type="SMART" id="SM00448">
    <property type="entry name" value="REC"/>
    <property type="match status" value="1"/>
</dbReference>
<protein>
    <recommendedName>
        <fullName evidence="2">histidine kinase</fullName>
        <ecNumber evidence="2">2.7.13.3</ecNumber>
    </recommendedName>
</protein>
<dbReference type="SMART" id="SM00388">
    <property type="entry name" value="HisKA"/>
    <property type="match status" value="1"/>
</dbReference>
<sequence>MSQTHHSLKKDLTKTVLLWSTSFFVLLGIIFSLSFNTLQTYILDLMADQRLHYQVHEFAKHLDEKDSTSIREESDALTQDSVISAILMVDASGELTHISLSKHQKPKLELNEPLRIDTLHSLIDARSNLHLYTRKIPGHHATLALVLDGTPVTMTIFSTTAWAALMMIMLVLISVKALHYSLRHQLVEPIEQLREAIEDQHLGDDAIHKLEEDLPEEASNILEFFDQLKHSRDDLRSHIPDLMEALPSCFWWSEDAKTYRSISGKACDLLQISPGDLEGQEFWHWCNSSAQMSVNAKQLNRAIAEKVERLDFAYQVNHHDQAHWFGESITICYAKDGSPETIYGIINDISARKNRQQEEAERLELMHRLEATGTLVGGIAHEFNNALAGMNGNVFLIKQNTNDEGNLNRIRNIEELIDRSASIIERMLAFARKRSSRPSPVHLIPFLNSFHTTMLPALPDCTRLTLHFEKNIEATNPIIIADQKLLQELLMQLVENADFATRNVAVPSINISLDLFEADEEFLHKHPGLSSTATVHLQLHDNGCGIADDIKDRIFEPFFTTREVGQGTGLGLSMVYGYINQLGGAIDVQSNPGNGSTFHVYLPCNNDTQTNKHEDTLLSGSGETILVVDDDITFRESTCEVLARMGYKTISAENGTEAVNLYEQHKEDIRLILMDILMPGMTGVQASRRIRKITPDVRIIFLTAYDRTQPLEPEVYDDNAELINKPFRISVLSQAIRKALQHSAIGSPDKNDIGSAS</sequence>
<comment type="catalytic activity">
    <reaction evidence="1">
        <text>ATP + protein L-histidine = ADP + protein N-phospho-L-histidine.</text>
        <dbReference type="EC" id="2.7.13.3"/>
    </reaction>
</comment>
<keyword evidence="3 4" id="KW-0597">Phosphoprotein</keyword>
<keyword evidence="9" id="KW-1185">Reference proteome</keyword>
<dbReference type="SMART" id="SM00387">
    <property type="entry name" value="HATPase_c"/>
    <property type="match status" value="1"/>
</dbReference>
<feature type="domain" description="Response regulatory" evidence="7">
    <location>
        <begin position="624"/>
        <end position="740"/>
    </location>
</feature>
<dbReference type="Gene3D" id="1.10.287.130">
    <property type="match status" value="1"/>
</dbReference>
<dbReference type="SUPFAM" id="SSF47384">
    <property type="entry name" value="Homodimeric domain of signal transducing histidine kinase"/>
    <property type="match status" value="1"/>
</dbReference>
<dbReference type="PROSITE" id="PS50110">
    <property type="entry name" value="RESPONSE_REGULATORY"/>
    <property type="match status" value="1"/>
</dbReference>
<dbReference type="SUPFAM" id="SSF55785">
    <property type="entry name" value="PYP-like sensor domain (PAS domain)"/>
    <property type="match status" value="1"/>
</dbReference>
<evidence type="ECO:0000256" key="4">
    <source>
        <dbReference type="PROSITE-ProRule" id="PRU00169"/>
    </source>
</evidence>
<dbReference type="InterPro" id="IPR036890">
    <property type="entry name" value="HATPase_C_sf"/>
</dbReference>
<reference evidence="8 9" key="1">
    <citation type="journal article" date="2017" name="Arch. Microbiol.">
        <title>Mariprofundus micogutta sp. nov., a novel iron-oxidizing zetaproteobacterium isolated from a deep-sea hydrothermal field at the Bayonnaise knoll of the Izu-Ogasawara arc, and a description of Mariprofundales ord. nov. and Zetaproteobacteria classis nov.</title>
        <authorList>
            <person name="Makita H."/>
            <person name="Tanaka E."/>
            <person name="Mitsunobu S."/>
            <person name="Miyazaki M."/>
            <person name="Nunoura T."/>
            <person name="Uematsu K."/>
            <person name="Takaki Y."/>
            <person name="Nishi S."/>
            <person name="Shimamura S."/>
            <person name="Takai K."/>
        </authorList>
    </citation>
    <scope>NUCLEOTIDE SEQUENCE [LARGE SCALE GENOMIC DNA]</scope>
    <source>
        <strain evidence="8 9">ET2</strain>
    </source>
</reference>
<keyword evidence="8" id="KW-0808">Transferase</keyword>
<dbReference type="AlphaFoldDB" id="A0A1L8CK25"/>
<feature type="transmembrane region" description="Helical" evidence="5">
    <location>
        <begin position="16"/>
        <end position="35"/>
    </location>
</feature>
<dbReference type="InterPro" id="IPR001789">
    <property type="entry name" value="Sig_transdc_resp-reg_receiver"/>
</dbReference>
<dbReference type="PROSITE" id="PS50109">
    <property type="entry name" value="HIS_KIN"/>
    <property type="match status" value="1"/>
</dbReference>
<dbReference type="InterPro" id="IPR003594">
    <property type="entry name" value="HATPase_dom"/>
</dbReference>
<comment type="caution">
    <text evidence="8">The sequence shown here is derived from an EMBL/GenBank/DDBJ whole genome shotgun (WGS) entry which is preliminary data.</text>
</comment>
<dbReference type="SUPFAM" id="SSF55874">
    <property type="entry name" value="ATPase domain of HSP90 chaperone/DNA topoisomerase II/histidine kinase"/>
    <property type="match status" value="1"/>
</dbReference>
<organism evidence="8 9">
    <name type="scientific">Mariprofundus micogutta</name>
    <dbReference type="NCBI Taxonomy" id="1921010"/>
    <lineage>
        <taxon>Bacteria</taxon>
        <taxon>Pseudomonadati</taxon>
        <taxon>Pseudomonadota</taxon>
        <taxon>Candidatius Mariprofundia</taxon>
        <taxon>Mariprofundales</taxon>
        <taxon>Mariprofundaceae</taxon>
        <taxon>Mariprofundus</taxon>
    </lineage>
</organism>
<keyword evidence="5" id="KW-0812">Transmembrane</keyword>
<evidence type="ECO:0000259" key="6">
    <source>
        <dbReference type="PROSITE" id="PS50109"/>
    </source>
</evidence>
<evidence type="ECO:0000313" key="9">
    <source>
        <dbReference type="Proteomes" id="UP000231632"/>
    </source>
</evidence>
<dbReference type="InterPro" id="IPR036097">
    <property type="entry name" value="HisK_dim/P_sf"/>
</dbReference>
<dbReference type="EC" id="2.7.13.3" evidence="2"/>
<keyword evidence="5" id="KW-1133">Transmembrane helix</keyword>
<evidence type="ECO:0000256" key="5">
    <source>
        <dbReference type="SAM" id="Phobius"/>
    </source>
</evidence>
<feature type="transmembrane region" description="Helical" evidence="5">
    <location>
        <begin position="152"/>
        <end position="175"/>
    </location>
</feature>
<evidence type="ECO:0000256" key="2">
    <source>
        <dbReference type="ARBA" id="ARBA00012438"/>
    </source>
</evidence>
<keyword evidence="8" id="KW-0418">Kinase</keyword>
<dbReference type="PANTHER" id="PTHR43547">
    <property type="entry name" value="TWO-COMPONENT HISTIDINE KINASE"/>
    <property type="match status" value="1"/>
</dbReference>
<dbReference type="InterPro" id="IPR011006">
    <property type="entry name" value="CheY-like_superfamily"/>
</dbReference>
<dbReference type="Gene3D" id="3.30.565.10">
    <property type="entry name" value="Histidine kinase-like ATPase, C-terminal domain"/>
    <property type="match status" value="1"/>
</dbReference>
<evidence type="ECO:0000256" key="3">
    <source>
        <dbReference type="ARBA" id="ARBA00022553"/>
    </source>
</evidence>
<evidence type="ECO:0000259" key="7">
    <source>
        <dbReference type="PROSITE" id="PS50110"/>
    </source>
</evidence>
<dbReference type="InterPro" id="IPR035965">
    <property type="entry name" value="PAS-like_dom_sf"/>
</dbReference>
<dbReference type="InterPro" id="IPR005467">
    <property type="entry name" value="His_kinase_dom"/>
</dbReference>
<dbReference type="Proteomes" id="UP000231632">
    <property type="component" value="Unassembled WGS sequence"/>
</dbReference>
<keyword evidence="5" id="KW-0472">Membrane</keyword>
<evidence type="ECO:0000313" key="8">
    <source>
        <dbReference type="EMBL" id="GAV19219.1"/>
    </source>
</evidence>
<dbReference type="PANTHER" id="PTHR43547:SF2">
    <property type="entry name" value="HYBRID SIGNAL TRANSDUCTION HISTIDINE KINASE C"/>
    <property type="match status" value="1"/>
</dbReference>
<name>A0A1L8CK25_9PROT</name>
<dbReference type="PRINTS" id="PR00344">
    <property type="entry name" value="BCTRLSENSOR"/>
</dbReference>
<feature type="modified residue" description="4-aspartylphosphate" evidence="4">
    <location>
        <position position="675"/>
    </location>
</feature>
<accession>A0A1L8CK25</accession>
<dbReference type="InterPro" id="IPR003661">
    <property type="entry name" value="HisK_dim/P_dom"/>
</dbReference>
<dbReference type="SUPFAM" id="SSF52172">
    <property type="entry name" value="CheY-like"/>
    <property type="match status" value="1"/>
</dbReference>
<gene>
    <name evidence="8" type="ORF">MMIC_P0148</name>
</gene>
<dbReference type="GO" id="GO:0000155">
    <property type="term" value="F:phosphorelay sensor kinase activity"/>
    <property type="evidence" value="ECO:0007669"/>
    <property type="project" value="InterPro"/>
</dbReference>
<dbReference type="InterPro" id="IPR004358">
    <property type="entry name" value="Sig_transdc_His_kin-like_C"/>
</dbReference>
<dbReference type="STRING" id="1921010.MMIC_P0148"/>
<dbReference type="RefSeq" id="WP_072658410.1">
    <property type="nucleotide sequence ID" value="NZ_BDFD01000001.1"/>
</dbReference>